<dbReference type="Proteomes" id="UP001501758">
    <property type="component" value="Unassembled WGS sequence"/>
</dbReference>
<comment type="caution">
    <text evidence="1">The sequence shown here is derived from an EMBL/GenBank/DDBJ whole genome shotgun (WGS) entry which is preliminary data.</text>
</comment>
<sequence>MGAKDNGNSIVSFLQLSGATRGLEEILLSVHPVITNNGSIKNGMIFEKVILKTIILGNKNTNCKNIY</sequence>
<gene>
    <name evidence="1" type="ORF">GCM10009430_24060</name>
</gene>
<dbReference type="EMBL" id="BAAAGE010000002">
    <property type="protein sequence ID" value="GAA0722048.1"/>
    <property type="molecule type" value="Genomic_DNA"/>
</dbReference>
<protein>
    <submittedName>
        <fullName evidence="1">Uncharacterized protein</fullName>
    </submittedName>
</protein>
<keyword evidence="2" id="KW-1185">Reference proteome</keyword>
<reference evidence="1 2" key="1">
    <citation type="journal article" date="2019" name="Int. J. Syst. Evol. Microbiol.">
        <title>The Global Catalogue of Microorganisms (GCM) 10K type strain sequencing project: providing services to taxonomists for standard genome sequencing and annotation.</title>
        <authorList>
            <consortium name="The Broad Institute Genomics Platform"/>
            <consortium name="The Broad Institute Genome Sequencing Center for Infectious Disease"/>
            <person name="Wu L."/>
            <person name="Ma J."/>
        </authorList>
    </citation>
    <scope>NUCLEOTIDE SEQUENCE [LARGE SCALE GENOMIC DNA]</scope>
    <source>
        <strain evidence="1 2">JCM 15974</strain>
    </source>
</reference>
<accession>A0ABN1IVA0</accession>
<name>A0ABN1IVA0_9FLAO</name>
<evidence type="ECO:0000313" key="2">
    <source>
        <dbReference type="Proteomes" id="UP001501758"/>
    </source>
</evidence>
<organism evidence="1 2">
    <name type="scientific">Aquimarina litoralis</name>
    <dbReference type="NCBI Taxonomy" id="584605"/>
    <lineage>
        <taxon>Bacteria</taxon>
        <taxon>Pseudomonadati</taxon>
        <taxon>Bacteroidota</taxon>
        <taxon>Flavobacteriia</taxon>
        <taxon>Flavobacteriales</taxon>
        <taxon>Flavobacteriaceae</taxon>
        <taxon>Aquimarina</taxon>
    </lineage>
</organism>
<evidence type="ECO:0000313" key="1">
    <source>
        <dbReference type="EMBL" id="GAA0722048.1"/>
    </source>
</evidence>
<proteinExistence type="predicted"/>